<evidence type="ECO:0000256" key="1">
    <source>
        <dbReference type="SAM" id="Phobius"/>
    </source>
</evidence>
<evidence type="ECO:0000313" key="3">
    <source>
        <dbReference type="Proteomes" id="UP000003704"/>
    </source>
</evidence>
<evidence type="ECO:0000313" key="2">
    <source>
        <dbReference type="EMBL" id="EIT71518.1"/>
    </source>
</evidence>
<protein>
    <submittedName>
        <fullName evidence="2">Uncharacterized protein</fullName>
    </submittedName>
</protein>
<dbReference type="Proteomes" id="UP000003704">
    <property type="component" value="Unassembled WGS sequence"/>
</dbReference>
<proteinExistence type="predicted"/>
<dbReference type="AlphaFoldDB" id="I8TCX3"/>
<sequence length="220" mass="24259">MSLLTEQADPPEPSTAAPMRKRVAWVLMVVGLCSVTAGALALIGQPEPPHAETAAYTDRQSGIALTAGFASYQSVDAVAARLAEQGVEAAHRRIARPTSPRYPMHVLDTLSLDYALLGTKGRMTLEFFNDRLYEIGYTPEDASICAAELKHEEPQLRRDRNGRAERSEGDLRIASNVDLAISSVGRSLRTEPYVLWQDQRLIRERNDWDAKFGAIPFPAP</sequence>
<dbReference type="RefSeq" id="WP_007184604.1">
    <property type="nucleotide sequence ID" value="NZ_AKGD01000001.1"/>
</dbReference>
<keyword evidence="1" id="KW-0812">Transmembrane</keyword>
<keyword evidence="1" id="KW-0472">Membrane</keyword>
<organism evidence="2 3">
    <name type="scientific">Hydrocarboniphaga effusa AP103</name>
    <dbReference type="NCBI Taxonomy" id="1172194"/>
    <lineage>
        <taxon>Bacteria</taxon>
        <taxon>Pseudomonadati</taxon>
        <taxon>Pseudomonadota</taxon>
        <taxon>Gammaproteobacteria</taxon>
        <taxon>Nevskiales</taxon>
        <taxon>Nevskiaceae</taxon>
        <taxon>Hydrocarboniphaga</taxon>
    </lineage>
</organism>
<name>I8TCX3_9GAMM</name>
<keyword evidence="3" id="KW-1185">Reference proteome</keyword>
<gene>
    <name evidence="2" type="ORF">WQQ_16550</name>
</gene>
<feature type="transmembrane region" description="Helical" evidence="1">
    <location>
        <begin position="23"/>
        <end position="43"/>
    </location>
</feature>
<keyword evidence="1" id="KW-1133">Transmembrane helix</keyword>
<dbReference type="EMBL" id="AKGD01000001">
    <property type="protein sequence ID" value="EIT71518.1"/>
    <property type="molecule type" value="Genomic_DNA"/>
</dbReference>
<comment type="caution">
    <text evidence="2">The sequence shown here is derived from an EMBL/GenBank/DDBJ whole genome shotgun (WGS) entry which is preliminary data.</text>
</comment>
<dbReference type="OrthoDB" id="7063709at2"/>
<accession>I8TCX3</accession>
<reference evidence="2 3" key="1">
    <citation type="journal article" date="2012" name="J. Bacteriol.">
        <title>Genome Sequence of n-Alkane-Degrading Hydrocarboniphaga effusa Strain AP103T (ATCC BAA-332T).</title>
        <authorList>
            <person name="Chang H.K."/>
            <person name="Zylstra G.J."/>
            <person name="Chae J.C."/>
        </authorList>
    </citation>
    <scope>NUCLEOTIDE SEQUENCE [LARGE SCALE GENOMIC DNA]</scope>
    <source>
        <strain evidence="2 3">AP103</strain>
    </source>
</reference>